<dbReference type="RefSeq" id="XP_003957403.1">
    <property type="nucleotide sequence ID" value="XM_003957354.1"/>
</dbReference>
<dbReference type="Gene3D" id="4.10.1250.10">
    <property type="entry name" value="Aminomethyltransferase fragment"/>
    <property type="match status" value="1"/>
</dbReference>
<evidence type="ECO:0000259" key="9">
    <source>
        <dbReference type="Pfam" id="PF01571"/>
    </source>
</evidence>
<dbReference type="InterPro" id="IPR013977">
    <property type="entry name" value="GcvT_C"/>
</dbReference>
<evidence type="ECO:0000256" key="2">
    <source>
        <dbReference type="ARBA" id="ARBA00012616"/>
    </source>
</evidence>
<comment type="subcellular location">
    <subcellularLocation>
        <location evidence="8">Mitochondrion</location>
    </subcellularLocation>
</comment>
<evidence type="ECO:0000256" key="6">
    <source>
        <dbReference type="ARBA" id="ARBA00047665"/>
    </source>
</evidence>
<dbReference type="InParanoid" id="H2AV68"/>
<dbReference type="HOGENOM" id="CLU_007884_10_0_1"/>
<name>H2AV68_KAZAF</name>
<comment type="catalytic activity">
    <reaction evidence="6 8">
        <text>N(6)-[(R)-S(8)-aminomethyldihydrolipoyl]-L-lysyl-[protein] + (6S)-5,6,7,8-tetrahydrofolate = N(6)-[(R)-dihydrolipoyl]-L-lysyl-[protein] + (6R)-5,10-methylene-5,6,7,8-tetrahydrofolate + NH4(+)</text>
        <dbReference type="Rhea" id="RHEA:16945"/>
        <dbReference type="Rhea" id="RHEA-COMP:10475"/>
        <dbReference type="Rhea" id="RHEA-COMP:10492"/>
        <dbReference type="ChEBI" id="CHEBI:15636"/>
        <dbReference type="ChEBI" id="CHEBI:28938"/>
        <dbReference type="ChEBI" id="CHEBI:57453"/>
        <dbReference type="ChEBI" id="CHEBI:83100"/>
        <dbReference type="ChEBI" id="CHEBI:83143"/>
        <dbReference type="EC" id="2.1.2.10"/>
    </reaction>
</comment>
<dbReference type="GO" id="GO:0005739">
    <property type="term" value="C:mitochondrion"/>
    <property type="evidence" value="ECO:0007669"/>
    <property type="project" value="UniProtKB-SubCell"/>
</dbReference>
<keyword evidence="8" id="KW-0809">Transit peptide</keyword>
<feature type="domain" description="Aminomethyltransferase C-terminal" evidence="10">
    <location>
        <begin position="310"/>
        <end position="390"/>
    </location>
</feature>
<dbReference type="PIRSF" id="PIRSF006487">
    <property type="entry name" value="GcvT"/>
    <property type="match status" value="1"/>
</dbReference>
<dbReference type="InterPro" id="IPR006222">
    <property type="entry name" value="GCVT_N"/>
</dbReference>
<dbReference type="Gene3D" id="3.30.70.1400">
    <property type="entry name" value="Aminomethyltransferase beta-barrel domains"/>
    <property type="match status" value="1"/>
</dbReference>
<dbReference type="GO" id="GO:0008483">
    <property type="term" value="F:transaminase activity"/>
    <property type="evidence" value="ECO:0007669"/>
    <property type="project" value="UniProtKB-KW"/>
</dbReference>
<reference evidence="11 12" key="1">
    <citation type="journal article" date="2011" name="Proc. Natl. Acad. Sci. U.S.A.">
        <title>Evolutionary erosion of yeast sex chromosomes by mating-type switching accidents.</title>
        <authorList>
            <person name="Gordon J.L."/>
            <person name="Armisen D."/>
            <person name="Proux-Wera E."/>
            <person name="Oheigeartaigh S.S."/>
            <person name="Byrne K.P."/>
            <person name="Wolfe K.H."/>
        </authorList>
    </citation>
    <scope>NUCLEOTIDE SEQUENCE [LARGE SCALE GENOMIC DNA]</scope>
    <source>
        <strain evidence="12">ATCC 22294 / BCRC 22015 / CBS 2517 / CECT 1963 / NBRC 1671 / NRRL Y-8276</strain>
    </source>
</reference>
<dbReference type="GO" id="GO:0006730">
    <property type="term" value="P:one-carbon metabolic process"/>
    <property type="evidence" value="ECO:0007669"/>
    <property type="project" value="EnsemblFungi"/>
</dbReference>
<dbReference type="PANTHER" id="PTHR43757:SF2">
    <property type="entry name" value="AMINOMETHYLTRANSFERASE, MITOCHONDRIAL"/>
    <property type="match status" value="1"/>
</dbReference>
<evidence type="ECO:0000259" key="10">
    <source>
        <dbReference type="Pfam" id="PF08669"/>
    </source>
</evidence>
<dbReference type="Pfam" id="PF08669">
    <property type="entry name" value="GCV_T_C"/>
    <property type="match status" value="1"/>
</dbReference>
<dbReference type="STRING" id="1071382.H2AV68"/>
<dbReference type="GO" id="GO:0005960">
    <property type="term" value="C:glycine cleavage complex"/>
    <property type="evidence" value="ECO:0007669"/>
    <property type="project" value="EnsemblFungi"/>
</dbReference>
<evidence type="ECO:0000313" key="11">
    <source>
        <dbReference type="EMBL" id="CCF58268.1"/>
    </source>
</evidence>
<accession>H2AV68</accession>
<feature type="domain" description="GCVT N-terminal" evidence="9">
    <location>
        <begin position="20"/>
        <end position="280"/>
    </location>
</feature>
<comment type="function">
    <text evidence="8">The glycine cleavage system catalyzes the degradation of glycine.</text>
</comment>
<dbReference type="InterPro" id="IPR027266">
    <property type="entry name" value="TrmE/GcvT-like"/>
</dbReference>
<proteinExistence type="inferred from homology"/>
<dbReference type="GO" id="GO:0006546">
    <property type="term" value="P:glycine catabolic process"/>
    <property type="evidence" value="ECO:0007669"/>
    <property type="project" value="InterPro"/>
</dbReference>
<evidence type="ECO:0000256" key="4">
    <source>
        <dbReference type="ARBA" id="ARBA00022679"/>
    </source>
</evidence>
<organism evidence="11 12">
    <name type="scientific">Kazachstania africana (strain ATCC 22294 / BCRC 22015 / CBS 2517 / CECT 1963 / NBRC 1671 / NRRL Y-8276)</name>
    <name type="common">Yeast</name>
    <name type="synonym">Kluyveromyces africanus</name>
    <dbReference type="NCBI Taxonomy" id="1071382"/>
    <lineage>
        <taxon>Eukaryota</taxon>
        <taxon>Fungi</taxon>
        <taxon>Dikarya</taxon>
        <taxon>Ascomycota</taxon>
        <taxon>Saccharomycotina</taxon>
        <taxon>Saccharomycetes</taxon>
        <taxon>Saccharomycetales</taxon>
        <taxon>Saccharomycetaceae</taxon>
        <taxon>Kazachstania</taxon>
    </lineage>
</organism>
<dbReference type="NCBIfam" id="TIGR00528">
    <property type="entry name" value="gcvT"/>
    <property type="match status" value="1"/>
</dbReference>
<dbReference type="SUPFAM" id="SSF101790">
    <property type="entry name" value="Aminomethyltransferase beta-barrel domain"/>
    <property type="match status" value="1"/>
</dbReference>
<dbReference type="SUPFAM" id="SSF103025">
    <property type="entry name" value="Folate-binding domain"/>
    <property type="match status" value="1"/>
</dbReference>
<dbReference type="AlphaFoldDB" id="H2AV68"/>
<dbReference type="EC" id="2.1.2.10" evidence="2 8"/>
<dbReference type="InterPro" id="IPR029043">
    <property type="entry name" value="GcvT/YgfZ_C"/>
</dbReference>
<evidence type="ECO:0000256" key="7">
    <source>
        <dbReference type="PIRSR" id="PIRSR006487-1"/>
    </source>
</evidence>
<evidence type="ECO:0000313" key="12">
    <source>
        <dbReference type="Proteomes" id="UP000005220"/>
    </source>
</evidence>
<dbReference type="PANTHER" id="PTHR43757">
    <property type="entry name" value="AMINOMETHYLTRANSFERASE"/>
    <property type="match status" value="1"/>
</dbReference>
<dbReference type="OrthoDB" id="10263536at2759"/>
<dbReference type="Pfam" id="PF01571">
    <property type="entry name" value="GCV_T"/>
    <property type="match status" value="1"/>
</dbReference>
<dbReference type="KEGG" id="kaf:KAFR_0E01140"/>
<dbReference type="Proteomes" id="UP000005220">
    <property type="component" value="Chromosome 5"/>
</dbReference>
<keyword evidence="3 8" id="KW-0032">Aminotransferase</keyword>
<feature type="binding site" evidence="7">
    <location>
        <position position="217"/>
    </location>
    <ligand>
        <name>substrate</name>
    </ligand>
</feature>
<evidence type="ECO:0000256" key="8">
    <source>
        <dbReference type="RuleBase" id="RU003981"/>
    </source>
</evidence>
<dbReference type="GO" id="GO:0004047">
    <property type="term" value="F:aminomethyltransferase activity"/>
    <property type="evidence" value="ECO:0007669"/>
    <property type="project" value="UniProtKB-EC"/>
</dbReference>
<evidence type="ECO:0000256" key="3">
    <source>
        <dbReference type="ARBA" id="ARBA00022576"/>
    </source>
</evidence>
<comment type="subunit">
    <text evidence="8">The glycine cleavage system is composed of four proteins: P, T, L and H.</text>
</comment>
<dbReference type="eggNOG" id="KOG2770">
    <property type="taxonomic scope" value="Eukaryota"/>
</dbReference>
<keyword evidence="8" id="KW-0496">Mitochondrion</keyword>
<evidence type="ECO:0000256" key="1">
    <source>
        <dbReference type="ARBA" id="ARBA00008609"/>
    </source>
</evidence>
<dbReference type="FunCoup" id="H2AV68">
    <property type="interactions" value="1355"/>
</dbReference>
<sequence>MLRVSKRFLTKNAAVKKTALYDLHVDLEAKLVPFAGYEMPLLYPNIQNHVQSHLWTRKHAGLFDVSHMLQSRLMGTDAIALLNLVTPSKFSKLQEGSGQLSVLLNDQGGIIDDLIIVRERNGFAIVSNASRRDEVSRFISQQIRDRLPGCNIVWEPIENKSLIALQGPTASRVLKEFVEGDLNKLFFGQRQVFPLKDHSDININVMRGGYTGEDGFEIAINESVSPDFASDLLANEQVKPIGLAGRDSLRLEAGMCLYGNELDENTTPVEASLKWLIAKDRRDLAENRLKFNGYDKIIDQLKNKTNEWVRVGFKFSGDTPSPAARHGATIFNNDGITEIGQVTSGSVSPCLSINIGQAYVKNGEHKIGTKHLVQVRKKLFPIEITRMPFVPTHYYKS</sequence>
<keyword evidence="12" id="KW-1185">Reference proteome</keyword>
<dbReference type="InterPro" id="IPR006223">
    <property type="entry name" value="GcvT"/>
</dbReference>
<comment type="similarity">
    <text evidence="1 8">Belongs to the GcvT family.</text>
</comment>
<evidence type="ECO:0000256" key="5">
    <source>
        <dbReference type="ARBA" id="ARBA00031395"/>
    </source>
</evidence>
<dbReference type="Gene3D" id="2.40.30.110">
    <property type="entry name" value="Aminomethyltransferase beta-barrel domains"/>
    <property type="match status" value="1"/>
</dbReference>
<dbReference type="NCBIfam" id="NF001567">
    <property type="entry name" value="PRK00389.1"/>
    <property type="match status" value="1"/>
</dbReference>
<dbReference type="GeneID" id="13882847"/>
<dbReference type="Gene3D" id="3.30.1360.120">
    <property type="entry name" value="Probable tRNA modification gtpase trme, domain 1"/>
    <property type="match status" value="1"/>
</dbReference>
<protein>
    <recommendedName>
        <fullName evidence="2 8">Aminomethyltransferase</fullName>
        <ecNumber evidence="2 8">2.1.2.10</ecNumber>
    </recommendedName>
    <alternativeName>
        <fullName evidence="5 8">Glycine cleavage system T protein</fullName>
    </alternativeName>
</protein>
<gene>
    <name evidence="11" type="primary">KAFR0E01140</name>
    <name evidence="11" type="ORF">KAFR_0E01140</name>
</gene>
<keyword evidence="4 8" id="KW-0808">Transferase</keyword>
<dbReference type="InterPro" id="IPR028896">
    <property type="entry name" value="GcvT/YgfZ/DmdA"/>
</dbReference>
<dbReference type="EMBL" id="HE650825">
    <property type="protein sequence ID" value="CCF58268.1"/>
    <property type="molecule type" value="Genomic_DNA"/>
</dbReference>